<protein>
    <submittedName>
        <fullName evidence="6">CUG-BP-and ETR3-like factor</fullName>
    </submittedName>
</protein>
<dbReference type="EMBL" id="BDSP01000013">
    <property type="protein sequence ID" value="GAX09970.1"/>
    <property type="molecule type" value="Genomic_DNA"/>
</dbReference>
<dbReference type="FunFam" id="3.30.70.330:FF:000013">
    <property type="entry name" value="CUGBP Elav-like family member 1 isoform 2"/>
    <property type="match status" value="1"/>
</dbReference>
<feature type="compositionally biased region" description="Acidic residues" evidence="4">
    <location>
        <begin position="120"/>
        <end position="130"/>
    </location>
</feature>
<evidence type="ECO:0000259" key="5">
    <source>
        <dbReference type="PROSITE" id="PS50102"/>
    </source>
</evidence>
<dbReference type="AlphaFoldDB" id="A0A1Z5J7L8"/>
<dbReference type="GO" id="GO:0009967">
    <property type="term" value="P:positive regulation of signal transduction"/>
    <property type="evidence" value="ECO:0007669"/>
    <property type="project" value="UniProtKB-ARBA"/>
</dbReference>
<feature type="domain" description="RRM" evidence="5">
    <location>
        <begin position="399"/>
        <end position="477"/>
    </location>
</feature>
<gene>
    <name evidence="6" type="ORF">FisN_11Lh040</name>
</gene>
<keyword evidence="2 3" id="KW-0694">RNA-binding</keyword>
<dbReference type="SUPFAM" id="SSF54928">
    <property type="entry name" value="RNA-binding domain, RBD"/>
    <property type="match status" value="2"/>
</dbReference>
<dbReference type="InterPro" id="IPR052462">
    <property type="entry name" value="SLIRP/GR-RBP-like"/>
</dbReference>
<dbReference type="OrthoDB" id="410044at2759"/>
<dbReference type="CDD" id="cd12362">
    <property type="entry name" value="RRM3_CELF1-6"/>
    <property type="match status" value="1"/>
</dbReference>
<dbReference type="PROSITE" id="PS50102">
    <property type="entry name" value="RRM"/>
    <property type="match status" value="3"/>
</dbReference>
<dbReference type="InterPro" id="IPR000504">
    <property type="entry name" value="RRM_dom"/>
</dbReference>
<dbReference type="SMART" id="SM00360">
    <property type="entry name" value="RRM"/>
    <property type="match status" value="3"/>
</dbReference>
<feature type="region of interest" description="Disordered" evidence="4">
    <location>
        <begin position="483"/>
        <end position="505"/>
    </location>
</feature>
<sequence>MIIGLTMQQPSGVALPSHDVPRDGNEPSGYDSQKGHISATNAYEHESAQSHQLHPSMNGELTQQQLYVGSGMPVMPPEAVAMAGLENQFQSLGFKQDDSIGTDQLSSSGPNSESNNPEGTENEAEDYDEDPPMKLFVGQVPKNMNEEEIFPTFDSFGPLKDVAIIRDRHSGLHRGCAFVTFWSSADAQRAQEALHDKFTFPGAKRSTQVKPAEPSVPENKLFIGMLSRKAGEKEIHELFAQFGEIHEIYMIRNPDGSSKCAAFLRFVDRESALAAIENLNGNIMMEGAARPLIVKFADNKQQRQQRQIRSVRKHEMMQHPVGYPVYPPPMPHMPIHPHAAAAPQYPQYAAATYGPPGQHPAAHPYMYPQQYAPPMYAFDQTRQDMRPPNPRPREGPAGANLFVYHLPHDLSDADLATAFNPFGNVLSAKVFVDKYTGESKGFGFVSYDSVISAETAIEQMNGFQIGNKRLKVQHKRVHVGKAGGYHVDDADPTEHENNARPPQEG</sequence>
<dbReference type="GO" id="GO:0005737">
    <property type="term" value="C:cytoplasm"/>
    <property type="evidence" value="ECO:0007669"/>
    <property type="project" value="UniProtKB-ARBA"/>
</dbReference>
<dbReference type="InterPro" id="IPR002343">
    <property type="entry name" value="Hud_Sxl_RNA"/>
</dbReference>
<dbReference type="GO" id="GO:1990904">
    <property type="term" value="C:ribonucleoprotein complex"/>
    <property type="evidence" value="ECO:0007669"/>
    <property type="project" value="InterPro"/>
</dbReference>
<feature type="compositionally biased region" description="Basic and acidic residues" evidence="4">
    <location>
        <begin position="486"/>
        <end position="498"/>
    </location>
</feature>
<evidence type="ECO:0000313" key="7">
    <source>
        <dbReference type="Proteomes" id="UP000198406"/>
    </source>
</evidence>
<feature type="domain" description="RRM" evidence="5">
    <location>
        <begin position="219"/>
        <end position="299"/>
    </location>
</feature>
<evidence type="ECO:0000256" key="1">
    <source>
        <dbReference type="ARBA" id="ARBA00022737"/>
    </source>
</evidence>
<dbReference type="FunFam" id="3.30.70.330:FF:000383">
    <property type="entry name" value="Sex lethal, isoform D"/>
    <property type="match status" value="1"/>
</dbReference>
<dbReference type="Proteomes" id="UP000198406">
    <property type="component" value="Unassembled WGS sequence"/>
</dbReference>
<dbReference type="CDD" id="cd12361">
    <property type="entry name" value="RRM1_2_CELF1-6_like"/>
    <property type="match status" value="1"/>
</dbReference>
<organism evidence="6 7">
    <name type="scientific">Fistulifera solaris</name>
    <name type="common">Oleaginous diatom</name>
    <dbReference type="NCBI Taxonomy" id="1519565"/>
    <lineage>
        <taxon>Eukaryota</taxon>
        <taxon>Sar</taxon>
        <taxon>Stramenopiles</taxon>
        <taxon>Ochrophyta</taxon>
        <taxon>Bacillariophyta</taxon>
        <taxon>Bacillariophyceae</taxon>
        <taxon>Bacillariophycidae</taxon>
        <taxon>Naviculales</taxon>
        <taxon>Naviculaceae</taxon>
        <taxon>Fistulifera</taxon>
    </lineage>
</organism>
<feature type="compositionally biased region" description="Low complexity" evidence="4">
    <location>
        <begin position="106"/>
        <end position="119"/>
    </location>
</feature>
<feature type="region of interest" description="Disordered" evidence="4">
    <location>
        <begin position="1"/>
        <end position="53"/>
    </location>
</feature>
<accession>A0A1Z5J7L8</accession>
<dbReference type="FunCoup" id="A0A1Z5J7L8">
    <property type="interactions" value="87"/>
</dbReference>
<dbReference type="GO" id="GO:0010629">
    <property type="term" value="P:negative regulation of gene expression"/>
    <property type="evidence" value="ECO:0007669"/>
    <property type="project" value="UniProtKB-ARBA"/>
</dbReference>
<feature type="compositionally biased region" description="Polar residues" evidence="4">
    <location>
        <begin position="1"/>
        <end position="11"/>
    </location>
</feature>
<dbReference type="InParanoid" id="A0A1Z5J7L8"/>
<name>A0A1Z5J7L8_FISSO</name>
<dbReference type="GO" id="GO:0003729">
    <property type="term" value="F:mRNA binding"/>
    <property type="evidence" value="ECO:0007669"/>
    <property type="project" value="UniProtKB-ARBA"/>
</dbReference>
<dbReference type="PANTHER" id="PTHR48027">
    <property type="entry name" value="HETEROGENEOUS NUCLEAR RIBONUCLEOPROTEIN 87F-RELATED"/>
    <property type="match status" value="1"/>
</dbReference>
<evidence type="ECO:0000256" key="2">
    <source>
        <dbReference type="ARBA" id="ARBA00022884"/>
    </source>
</evidence>
<comment type="caution">
    <text evidence="6">The sequence shown here is derived from an EMBL/GenBank/DDBJ whole genome shotgun (WGS) entry which is preliminary data.</text>
</comment>
<keyword evidence="7" id="KW-1185">Reference proteome</keyword>
<keyword evidence="1" id="KW-0677">Repeat</keyword>
<evidence type="ECO:0000313" key="6">
    <source>
        <dbReference type="EMBL" id="GAX09970.1"/>
    </source>
</evidence>
<proteinExistence type="predicted"/>
<reference evidence="6 7" key="1">
    <citation type="journal article" date="2015" name="Plant Cell">
        <title>Oil accumulation by the oleaginous diatom Fistulifera solaris as revealed by the genome and transcriptome.</title>
        <authorList>
            <person name="Tanaka T."/>
            <person name="Maeda Y."/>
            <person name="Veluchamy A."/>
            <person name="Tanaka M."/>
            <person name="Abida H."/>
            <person name="Marechal E."/>
            <person name="Bowler C."/>
            <person name="Muto M."/>
            <person name="Sunaga Y."/>
            <person name="Tanaka M."/>
            <person name="Yoshino T."/>
            <person name="Taniguchi T."/>
            <person name="Fukuda Y."/>
            <person name="Nemoto M."/>
            <person name="Matsumoto M."/>
            <person name="Wong P.S."/>
            <person name="Aburatani S."/>
            <person name="Fujibuchi W."/>
        </authorList>
    </citation>
    <scope>NUCLEOTIDE SEQUENCE [LARGE SCALE GENOMIC DNA]</scope>
    <source>
        <strain evidence="6 7">JPCC DA0580</strain>
    </source>
</reference>
<feature type="domain" description="RRM" evidence="5">
    <location>
        <begin position="133"/>
        <end position="214"/>
    </location>
</feature>
<evidence type="ECO:0000256" key="4">
    <source>
        <dbReference type="SAM" id="MobiDB-lite"/>
    </source>
</evidence>
<dbReference type="PRINTS" id="PR00961">
    <property type="entry name" value="HUDSXLRNA"/>
</dbReference>
<dbReference type="Pfam" id="PF00076">
    <property type="entry name" value="RRM_1"/>
    <property type="match status" value="3"/>
</dbReference>
<dbReference type="InterPro" id="IPR035979">
    <property type="entry name" value="RBD_domain_sf"/>
</dbReference>
<evidence type="ECO:0000256" key="3">
    <source>
        <dbReference type="PROSITE-ProRule" id="PRU00176"/>
    </source>
</evidence>
<dbReference type="Gene3D" id="3.30.70.330">
    <property type="match status" value="3"/>
</dbReference>
<dbReference type="InterPro" id="IPR012677">
    <property type="entry name" value="Nucleotide-bd_a/b_plait_sf"/>
</dbReference>
<feature type="region of interest" description="Disordered" evidence="4">
    <location>
        <begin position="97"/>
        <end position="132"/>
    </location>
</feature>